<dbReference type="InterPro" id="IPR036188">
    <property type="entry name" value="FAD/NAD-bd_sf"/>
</dbReference>
<name>A0A512ALB2_9SPHN</name>
<dbReference type="SUPFAM" id="SSF51905">
    <property type="entry name" value="FAD/NAD(P)-binding domain"/>
    <property type="match status" value="1"/>
</dbReference>
<protein>
    <submittedName>
        <fullName evidence="3">Oxidoreductase</fullName>
    </submittedName>
</protein>
<dbReference type="OrthoDB" id="9806601at2"/>
<evidence type="ECO:0000313" key="4">
    <source>
        <dbReference type="Proteomes" id="UP000321464"/>
    </source>
</evidence>
<dbReference type="InterPro" id="IPR006076">
    <property type="entry name" value="FAD-dep_OxRdtase"/>
</dbReference>
<dbReference type="Gene3D" id="3.30.9.10">
    <property type="entry name" value="D-Amino Acid Oxidase, subunit A, domain 2"/>
    <property type="match status" value="1"/>
</dbReference>
<dbReference type="Pfam" id="PF01266">
    <property type="entry name" value="DAO"/>
    <property type="match status" value="1"/>
</dbReference>
<dbReference type="Gene3D" id="3.50.50.60">
    <property type="entry name" value="FAD/NAD(P)-binding domain"/>
    <property type="match status" value="1"/>
</dbReference>
<keyword evidence="1" id="KW-0560">Oxidoreductase</keyword>
<dbReference type="GO" id="GO:0005737">
    <property type="term" value="C:cytoplasm"/>
    <property type="evidence" value="ECO:0007669"/>
    <property type="project" value="TreeGrafter"/>
</dbReference>
<dbReference type="PANTHER" id="PTHR13847:SF275">
    <property type="entry name" value="GAMMA-GLUTAMYLPUTRESCINE OXIDOREDUCTASE"/>
    <property type="match status" value="1"/>
</dbReference>
<dbReference type="InterPro" id="IPR001763">
    <property type="entry name" value="Rhodanese-like_dom"/>
</dbReference>
<feature type="domain" description="Rhodanese" evidence="2">
    <location>
        <begin position="53"/>
        <end position="89"/>
    </location>
</feature>
<dbReference type="EMBL" id="BJYR01000015">
    <property type="protein sequence ID" value="GEO00437.1"/>
    <property type="molecule type" value="Genomic_DNA"/>
</dbReference>
<dbReference type="GO" id="GO:0016491">
    <property type="term" value="F:oxidoreductase activity"/>
    <property type="evidence" value="ECO:0007669"/>
    <property type="project" value="UniProtKB-KW"/>
</dbReference>
<proteinExistence type="predicted"/>
<dbReference type="AlphaFoldDB" id="A0A512ALB2"/>
<gene>
    <name evidence="3" type="primary">ordL</name>
    <name evidence="3" type="ORF">NSE01_22690</name>
</gene>
<evidence type="ECO:0000259" key="2">
    <source>
        <dbReference type="PROSITE" id="PS50206"/>
    </source>
</evidence>
<keyword evidence="4" id="KW-1185">Reference proteome</keyword>
<dbReference type="Proteomes" id="UP000321464">
    <property type="component" value="Unassembled WGS sequence"/>
</dbReference>
<sequence length="442" mass="48336">MNAQTADRVIDTFSPASPYAGMPTYYAASANPTPRRPELLGEEVADICVVGAGFTGMGAALELAERGYKVIVVEGERVGWGASGRNGGQLVNGYSRRMKEVRQHYGAEAEKAFGAMALEGQGIIRERVAKYGIQCDLRAGNAIMAMSKPQLKLMAERTEEWHRHGHTQMFLAEGAAAREHINTDRYIGGMFDPIGGHMHSLNYVLGEAAAFESLGGRIFENSRVTHVDRGAEPVVHTAKGMVRANKVLVCGNAYLGDAAPDLSGRILPVSSQVIATEVLGDDLLETLFPTNYCIEDIRYIPDYYRRTADGRLLYGGGTIYGGFDPASIEGKILPQLHQTFPQLKGVKVDFQWSGNFALTMTRYPQMGRVSDSVYFSQGDSGHGVTTTQMLGRRLAEAIDGQMTKFDVFASLPYIPFVGGKLFRVPYCVVGAWYYGMRDRLGI</sequence>
<reference evidence="3 4" key="1">
    <citation type="submission" date="2019-07" db="EMBL/GenBank/DDBJ databases">
        <title>Whole genome shotgun sequence of Novosphingobium sediminis NBRC 106119.</title>
        <authorList>
            <person name="Hosoyama A."/>
            <person name="Uohara A."/>
            <person name="Ohji S."/>
            <person name="Ichikawa N."/>
        </authorList>
    </citation>
    <scope>NUCLEOTIDE SEQUENCE [LARGE SCALE GENOMIC DNA]</scope>
    <source>
        <strain evidence="3 4">NBRC 106119</strain>
    </source>
</reference>
<dbReference type="RefSeq" id="WP_147159754.1">
    <property type="nucleotide sequence ID" value="NZ_BJYR01000015.1"/>
</dbReference>
<dbReference type="PROSITE" id="PS50206">
    <property type="entry name" value="RHODANESE_3"/>
    <property type="match status" value="1"/>
</dbReference>
<evidence type="ECO:0000313" key="3">
    <source>
        <dbReference type="EMBL" id="GEO00437.1"/>
    </source>
</evidence>
<dbReference type="PANTHER" id="PTHR13847">
    <property type="entry name" value="SARCOSINE DEHYDROGENASE-RELATED"/>
    <property type="match status" value="1"/>
</dbReference>
<comment type="caution">
    <text evidence="3">The sequence shown here is derived from an EMBL/GenBank/DDBJ whole genome shotgun (WGS) entry which is preliminary data.</text>
</comment>
<evidence type="ECO:0000256" key="1">
    <source>
        <dbReference type="ARBA" id="ARBA00023002"/>
    </source>
</evidence>
<organism evidence="3 4">
    <name type="scientific">Novosphingobium sediminis</name>
    <dbReference type="NCBI Taxonomy" id="707214"/>
    <lineage>
        <taxon>Bacteria</taxon>
        <taxon>Pseudomonadati</taxon>
        <taxon>Pseudomonadota</taxon>
        <taxon>Alphaproteobacteria</taxon>
        <taxon>Sphingomonadales</taxon>
        <taxon>Sphingomonadaceae</taxon>
        <taxon>Novosphingobium</taxon>
    </lineage>
</organism>
<accession>A0A512ALB2</accession>